<evidence type="ECO:0000313" key="2">
    <source>
        <dbReference type="Proteomes" id="UP000265618"/>
    </source>
</evidence>
<dbReference type="EMBL" id="BDIP01003118">
    <property type="protein sequence ID" value="GIQ87298.1"/>
    <property type="molecule type" value="Genomic_DNA"/>
</dbReference>
<reference evidence="1 2" key="1">
    <citation type="journal article" date="2018" name="PLoS ONE">
        <title>The draft genome of Kipferlia bialata reveals reductive genome evolution in fornicate parasites.</title>
        <authorList>
            <person name="Tanifuji G."/>
            <person name="Takabayashi S."/>
            <person name="Kume K."/>
            <person name="Takagi M."/>
            <person name="Nakayama T."/>
            <person name="Kamikawa R."/>
            <person name="Inagaki Y."/>
            <person name="Hashimoto T."/>
        </authorList>
    </citation>
    <scope>NUCLEOTIDE SEQUENCE [LARGE SCALE GENOMIC DNA]</scope>
    <source>
        <strain evidence="1">NY0173</strain>
    </source>
</reference>
<protein>
    <submittedName>
        <fullName evidence="1">Uncharacterized protein</fullName>
    </submittedName>
</protein>
<dbReference type="Proteomes" id="UP000265618">
    <property type="component" value="Unassembled WGS sequence"/>
</dbReference>
<keyword evidence="2" id="KW-1185">Reference proteome</keyword>
<evidence type="ECO:0000313" key="1">
    <source>
        <dbReference type="EMBL" id="GIQ87298.1"/>
    </source>
</evidence>
<dbReference type="AlphaFoldDB" id="A0A9K3GLG2"/>
<organism evidence="1 2">
    <name type="scientific">Kipferlia bialata</name>
    <dbReference type="NCBI Taxonomy" id="797122"/>
    <lineage>
        <taxon>Eukaryota</taxon>
        <taxon>Metamonada</taxon>
        <taxon>Carpediemonas-like organisms</taxon>
        <taxon>Kipferlia</taxon>
    </lineage>
</organism>
<sequence>MDMFDYILPRFTIDPETGKQTMDWNSEAISFLYYDGVEYWHRQGNLDFEGWLKEIPVLVEGATISGAFLNEMVTTFVYDLNDKWYNYFIFSVWDYWRHDMHVASHHCQDMVWDMVKYIGDNGYAEYIDNSQKPQRNYLYFMHETQPRVVDQSNPDEMMLVMEFFEAFRPAEEYTEFLQYLEDLFFAAEGPYIYIWSDYQYIELEKAKMEAPYLFYHYEAEPFYDDGSFSY</sequence>
<comment type="caution">
    <text evidence="1">The sequence shown here is derived from an EMBL/GenBank/DDBJ whole genome shotgun (WGS) entry which is preliminary data.</text>
</comment>
<gene>
    <name evidence="1" type="ORF">KIPB_009306</name>
</gene>
<accession>A0A9K3GLG2</accession>
<proteinExistence type="predicted"/>
<name>A0A9K3GLG2_9EUKA</name>